<sequence>MTSHVFSHATTVVTTPKNERCVPENTCEKCGKSHDLDDYKEYLKKSFQERREFLNENELCFACYGGGHRSNGCAQRRTCKRRDRRHPTGLHDDNFRPYQPTVKNQNSSNEESVDVVTASLAETEEAVCSVVGAGNPVTALPIVPVTLKAAGTEVLTYAVLDSCSTGIFVLEDVAACLDVEGADTRLMMKTVNGTKLQDTKVLKGLTVADLNGANAITLPKTYAKEDISAIEVDVRTPELTRRWKHLNRIAECMPSKLHAAKVALLIGSRWSLCVKDFCRMGNSWAAVHDQHRVADSRLQ</sequence>
<dbReference type="Proteomes" id="UP001249851">
    <property type="component" value="Unassembled WGS sequence"/>
</dbReference>
<evidence type="ECO:0000313" key="3">
    <source>
        <dbReference type="Proteomes" id="UP001249851"/>
    </source>
</evidence>
<feature type="region of interest" description="Disordered" evidence="1">
    <location>
        <begin position="84"/>
        <end position="110"/>
    </location>
</feature>
<reference evidence="2" key="1">
    <citation type="journal article" date="2023" name="G3 (Bethesda)">
        <title>Whole genome assembly and annotation of the endangered Caribbean coral Acropora cervicornis.</title>
        <authorList>
            <person name="Selwyn J.D."/>
            <person name="Vollmer S.V."/>
        </authorList>
    </citation>
    <scope>NUCLEOTIDE SEQUENCE</scope>
    <source>
        <strain evidence="2">K2</strain>
    </source>
</reference>
<comment type="caution">
    <text evidence="2">The sequence shown here is derived from an EMBL/GenBank/DDBJ whole genome shotgun (WGS) entry which is preliminary data.</text>
</comment>
<dbReference type="AlphaFoldDB" id="A0AAD9PU92"/>
<gene>
    <name evidence="2" type="ORF">P5673_030431</name>
</gene>
<accession>A0AAD9PU92</accession>
<name>A0AAD9PU92_ACRCE</name>
<reference evidence="2" key="2">
    <citation type="journal article" date="2023" name="Science">
        <title>Genomic signatures of disease resistance in endangered staghorn corals.</title>
        <authorList>
            <person name="Vollmer S.V."/>
            <person name="Selwyn J.D."/>
            <person name="Despard B.A."/>
            <person name="Roesel C.L."/>
        </authorList>
    </citation>
    <scope>NUCLEOTIDE SEQUENCE</scope>
    <source>
        <strain evidence="2">K2</strain>
    </source>
</reference>
<protein>
    <submittedName>
        <fullName evidence="2">Uncharacterized protein</fullName>
    </submittedName>
</protein>
<evidence type="ECO:0000313" key="2">
    <source>
        <dbReference type="EMBL" id="KAK2549206.1"/>
    </source>
</evidence>
<dbReference type="PANTHER" id="PTHR47331:SF1">
    <property type="entry name" value="GAG-LIKE PROTEIN"/>
    <property type="match status" value="1"/>
</dbReference>
<proteinExistence type="predicted"/>
<dbReference type="EMBL" id="JARQWQ010000130">
    <property type="protein sequence ID" value="KAK2549206.1"/>
    <property type="molecule type" value="Genomic_DNA"/>
</dbReference>
<feature type="compositionally biased region" description="Polar residues" evidence="1">
    <location>
        <begin position="101"/>
        <end position="110"/>
    </location>
</feature>
<keyword evidence="3" id="KW-1185">Reference proteome</keyword>
<evidence type="ECO:0000256" key="1">
    <source>
        <dbReference type="SAM" id="MobiDB-lite"/>
    </source>
</evidence>
<dbReference type="PANTHER" id="PTHR47331">
    <property type="entry name" value="PHD-TYPE DOMAIN-CONTAINING PROTEIN"/>
    <property type="match status" value="1"/>
</dbReference>
<organism evidence="2 3">
    <name type="scientific">Acropora cervicornis</name>
    <name type="common">Staghorn coral</name>
    <dbReference type="NCBI Taxonomy" id="6130"/>
    <lineage>
        <taxon>Eukaryota</taxon>
        <taxon>Metazoa</taxon>
        <taxon>Cnidaria</taxon>
        <taxon>Anthozoa</taxon>
        <taxon>Hexacorallia</taxon>
        <taxon>Scleractinia</taxon>
        <taxon>Astrocoeniina</taxon>
        <taxon>Acroporidae</taxon>
        <taxon>Acropora</taxon>
    </lineage>
</organism>